<dbReference type="Gene3D" id="3.40.50.2000">
    <property type="entry name" value="Glycogen Phosphorylase B"/>
    <property type="match status" value="2"/>
</dbReference>
<dbReference type="InterPro" id="IPR001296">
    <property type="entry name" value="Glyco_trans_1"/>
</dbReference>
<evidence type="ECO:0000259" key="1">
    <source>
        <dbReference type="Pfam" id="PF00534"/>
    </source>
</evidence>
<dbReference type="GO" id="GO:0016757">
    <property type="term" value="F:glycosyltransferase activity"/>
    <property type="evidence" value="ECO:0007669"/>
    <property type="project" value="InterPro"/>
</dbReference>
<accession>A0A1F5HW00</accession>
<dbReference type="STRING" id="1797729.A3A60_02055"/>
<dbReference type="InterPro" id="IPR028098">
    <property type="entry name" value="Glyco_trans_4-like_N"/>
</dbReference>
<dbReference type="PANTHER" id="PTHR12526:SF630">
    <property type="entry name" value="GLYCOSYLTRANSFERASE"/>
    <property type="match status" value="1"/>
</dbReference>
<evidence type="ECO:0000313" key="3">
    <source>
        <dbReference type="EMBL" id="OGE08246.1"/>
    </source>
</evidence>
<dbReference type="Pfam" id="PF13439">
    <property type="entry name" value="Glyco_transf_4"/>
    <property type="match status" value="1"/>
</dbReference>
<dbReference type="PANTHER" id="PTHR12526">
    <property type="entry name" value="GLYCOSYLTRANSFERASE"/>
    <property type="match status" value="1"/>
</dbReference>
<gene>
    <name evidence="3" type="ORF">A3A60_02055</name>
</gene>
<evidence type="ECO:0000313" key="4">
    <source>
        <dbReference type="Proteomes" id="UP000179227"/>
    </source>
</evidence>
<proteinExistence type="predicted"/>
<dbReference type="Proteomes" id="UP000179227">
    <property type="component" value="Unassembled WGS sequence"/>
</dbReference>
<dbReference type="SUPFAM" id="SSF53756">
    <property type="entry name" value="UDP-Glycosyltransferase/glycogen phosphorylase"/>
    <property type="match status" value="1"/>
</dbReference>
<evidence type="ECO:0008006" key="5">
    <source>
        <dbReference type="Google" id="ProtNLM"/>
    </source>
</evidence>
<evidence type="ECO:0000259" key="2">
    <source>
        <dbReference type="Pfam" id="PF13439"/>
    </source>
</evidence>
<name>A0A1F5HW00_9BACT</name>
<sequence>MKPKKYKVLYLTFHPNIGGGETILLSLLAKLDKKIFEPIVVVTKKGQLSKTLSKLKIKTYILNLSPYLIRKLFIPGLSPSSIYKFIKLTRRINPDLIHVNHLNLAFYAKAATLALKIIPGRHVPVIATAHGKWDCLYFYQDLVNQFCTDKVLANTEELSKTLIRRKILNLQKVTGCQFGVDTNYFMPLDKTTARKTLNLPQKNLIITIVGRLDPVKDHMTFLKGAKFVHEKLKNVTFYIVGSKLGDFTNSPRETGQSNSYEKQIKDYLSKNPALAEKIIFGSFIESMPTVYNATDILVSSSPRESFGLAIAEGAACALPIIATVGNTIVKNGRNGFLVKPQNPKAIAEKILTLAINPKLRKKFGENGRKLITRHFQLQDYVTRIENVYFELLKTTAHIRRRRKMNLLNSSSSHS</sequence>
<dbReference type="EMBL" id="MFBS01000040">
    <property type="protein sequence ID" value="OGE08246.1"/>
    <property type="molecule type" value="Genomic_DNA"/>
</dbReference>
<feature type="domain" description="Glycosyltransferase subfamily 4-like N-terminal" evidence="2">
    <location>
        <begin position="17"/>
        <end position="183"/>
    </location>
</feature>
<dbReference type="CDD" id="cd03801">
    <property type="entry name" value="GT4_PimA-like"/>
    <property type="match status" value="1"/>
</dbReference>
<feature type="domain" description="Glycosyl transferase family 1" evidence="1">
    <location>
        <begin position="189"/>
        <end position="369"/>
    </location>
</feature>
<dbReference type="Pfam" id="PF00534">
    <property type="entry name" value="Glycos_transf_1"/>
    <property type="match status" value="1"/>
</dbReference>
<dbReference type="AlphaFoldDB" id="A0A1F5HW00"/>
<reference evidence="3 4" key="1">
    <citation type="journal article" date="2016" name="Nat. Commun.">
        <title>Thousands of microbial genomes shed light on interconnected biogeochemical processes in an aquifer system.</title>
        <authorList>
            <person name="Anantharaman K."/>
            <person name="Brown C.T."/>
            <person name="Hug L.A."/>
            <person name="Sharon I."/>
            <person name="Castelle C.J."/>
            <person name="Probst A.J."/>
            <person name="Thomas B.C."/>
            <person name="Singh A."/>
            <person name="Wilkins M.J."/>
            <person name="Karaoz U."/>
            <person name="Brodie E.L."/>
            <person name="Williams K.H."/>
            <person name="Hubbard S.S."/>
            <person name="Banfield J.F."/>
        </authorList>
    </citation>
    <scope>NUCLEOTIDE SEQUENCE [LARGE SCALE GENOMIC DNA]</scope>
</reference>
<organism evidence="3 4">
    <name type="scientific">Candidatus Curtissbacteria bacterium RIFCSPLOWO2_01_FULL_42_26</name>
    <dbReference type="NCBI Taxonomy" id="1797729"/>
    <lineage>
        <taxon>Bacteria</taxon>
        <taxon>Candidatus Curtissiibacteriota</taxon>
    </lineage>
</organism>
<protein>
    <recommendedName>
        <fullName evidence="5">Glycosyl transferase family 1 domain-containing protein</fullName>
    </recommendedName>
</protein>
<comment type="caution">
    <text evidence="3">The sequence shown here is derived from an EMBL/GenBank/DDBJ whole genome shotgun (WGS) entry which is preliminary data.</text>
</comment>